<evidence type="ECO:0000256" key="1">
    <source>
        <dbReference type="ARBA" id="ARBA00001971"/>
    </source>
</evidence>
<organism evidence="16">
    <name type="scientific">Nilaparvata lugens</name>
    <name type="common">Brown planthopper</name>
    <dbReference type="NCBI Taxonomy" id="108931"/>
    <lineage>
        <taxon>Eukaryota</taxon>
        <taxon>Metazoa</taxon>
        <taxon>Ecdysozoa</taxon>
        <taxon>Arthropoda</taxon>
        <taxon>Hexapoda</taxon>
        <taxon>Insecta</taxon>
        <taxon>Pterygota</taxon>
        <taxon>Neoptera</taxon>
        <taxon>Paraneoptera</taxon>
        <taxon>Hemiptera</taxon>
        <taxon>Auchenorrhyncha</taxon>
        <taxon>Fulgoroidea</taxon>
        <taxon>Delphacidae</taxon>
        <taxon>Delphacinae</taxon>
        <taxon>Nilaparvata</taxon>
    </lineage>
</organism>
<keyword evidence="11 14" id="KW-0408">Iron</keyword>
<dbReference type="GO" id="GO:0020037">
    <property type="term" value="F:heme binding"/>
    <property type="evidence" value="ECO:0007669"/>
    <property type="project" value="InterPro"/>
</dbReference>
<evidence type="ECO:0000256" key="5">
    <source>
        <dbReference type="ARBA" id="ARBA00010617"/>
    </source>
</evidence>
<keyword evidence="7 14" id="KW-0479">Metal-binding</keyword>
<dbReference type="GO" id="GO:0005506">
    <property type="term" value="F:iron ion binding"/>
    <property type="evidence" value="ECO:0007669"/>
    <property type="project" value="InterPro"/>
</dbReference>
<evidence type="ECO:0000256" key="10">
    <source>
        <dbReference type="ARBA" id="ARBA00023002"/>
    </source>
</evidence>
<dbReference type="InterPro" id="IPR036396">
    <property type="entry name" value="Cyt_P450_sf"/>
</dbReference>
<proteinExistence type="evidence at transcript level"/>
<dbReference type="PRINTS" id="PR00385">
    <property type="entry name" value="P450"/>
</dbReference>
<comment type="similarity">
    <text evidence="5 15">Belongs to the cytochrome P450 family.</text>
</comment>
<dbReference type="InterPro" id="IPR001128">
    <property type="entry name" value="Cyt_P450"/>
</dbReference>
<dbReference type="EMBL" id="KM217041">
    <property type="protein sequence ID" value="AIW80004.1"/>
    <property type="molecule type" value="mRNA"/>
</dbReference>
<name>A0A0K0LBB6_NILLU</name>
<evidence type="ECO:0000256" key="12">
    <source>
        <dbReference type="ARBA" id="ARBA00023033"/>
    </source>
</evidence>
<dbReference type="PROSITE" id="PS00086">
    <property type="entry name" value="CYTOCHROME_P450"/>
    <property type="match status" value="1"/>
</dbReference>
<dbReference type="InterPro" id="IPR050196">
    <property type="entry name" value="Cytochrome_P450_Monoox"/>
</dbReference>
<dbReference type="Pfam" id="PF00067">
    <property type="entry name" value="p450"/>
    <property type="match status" value="1"/>
</dbReference>
<evidence type="ECO:0000256" key="11">
    <source>
        <dbReference type="ARBA" id="ARBA00023004"/>
    </source>
</evidence>
<sequence>MRFKQLLDPNGAWKLLPAAGLIVLLWSTLRGIQNWLRVFLMVRRLPGPAGHPIFGNAKEYLSKHKFFEYAGQWREKFRNFHKTSIFFHPVIIVQSPDAVQAILSRKFKHAEKGFIYKGLQPLLGEGLITSKDEKWHSHRKLITPTFHFNILESFLEVFVSRTRDFMVDLQEAVVAANGGFIDVSPHTRRLTLAFICETAMGVPSSGKKNKQAEIVAAMHKLEEIGIYRMVRPWLLSEWLFQFTQKGKEQEKYKRILHDFTDEVIKERRETLSQLGKMSSDETDDFKEKAIFMDLLINSSQDGKVLTVQDIREEVNTFMFAGQNTTQLAINFCLYLLGRHPNIQEQAFEELESIFGDSEREPTMEDIKKMRYLGNCIKDALRLYPSVPVIARRLTEDEEIDGHTLPKGADVLILPYVLHRDPQQFPNPEQFDPDNFLPEKRKNRHPFAYIPFSAGPRNCIGQKFAIVAEKTVISAILRQYTVRTKEGPLIVVPNTVLVPKSGIRLSFTPRVRRRTDLQQSDLNIKTTPVVEDTYF</sequence>
<dbReference type="GO" id="GO:0004497">
    <property type="term" value="F:monooxygenase activity"/>
    <property type="evidence" value="ECO:0007669"/>
    <property type="project" value="UniProtKB-KW"/>
</dbReference>
<dbReference type="CDD" id="cd20628">
    <property type="entry name" value="CYP4"/>
    <property type="match status" value="1"/>
</dbReference>
<evidence type="ECO:0000256" key="9">
    <source>
        <dbReference type="ARBA" id="ARBA00022848"/>
    </source>
</evidence>
<evidence type="ECO:0000256" key="15">
    <source>
        <dbReference type="RuleBase" id="RU000461"/>
    </source>
</evidence>
<dbReference type="PRINTS" id="PR00465">
    <property type="entry name" value="EP450IV"/>
</dbReference>
<comment type="cofactor">
    <cofactor evidence="1 14">
        <name>heme</name>
        <dbReference type="ChEBI" id="CHEBI:30413"/>
    </cofactor>
</comment>
<dbReference type="InterPro" id="IPR002403">
    <property type="entry name" value="Cyt_P450_E_grp-IV"/>
</dbReference>
<keyword evidence="6 14" id="KW-0349">Heme</keyword>
<evidence type="ECO:0000313" key="16">
    <source>
        <dbReference type="EMBL" id="AIW80005.1"/>
    </source>
</evidence>
<protein>
    <submittedName>
        <fullName evidence="16">Cytochrome P450 CYP4DE1</fullName>
    </submittedName>
</protein>
<evidence type="ECO:0000256" key="7">
    <source>
        <dbReference type="ARBA" id="ARBA00022723"/>
    </source>
</evidence>
<dbReference type="SUPFAM" id="SSF48264">
    <property type="entry name" value="Cytochrome P450"/>
    <property type="match status" value="1"/>
</dbReference>
<keyword evidence="9" id="KW-0492">Microsome</keyword>
<dbReference type="AlphaFoldDB" id="A0A0K0LBB6"/>
<dbReference type="EMBL" id="KM217042">
    <property type="protein sequence ID" value="AIW80005.1"/>
    <property type="molecule type" value="mRNA"/>
</dbReference>
<comment type="function">
    <text evidence="2">May be involved in the metabolism of insect hormones and in the breakdown of synthetic insecticides.</text>
</comment>
<evidence type="ECO:0000256" key="3">
    <source>
        <dbReference type="ARBA" id="ARBA00004174"/>
    </source>
</evidence>
<dbReference type="GO" id="GO:0005789">
    <property type="term" value="C:endoplasmic reticulum membrane"/>
    <property type="evidence" value="ECO:0007669"/>
    <property type="project" value="UniProtKB-SubCell"/>
</dbReference>
<reference evidence="16" key="1">
    <citation type="submission" date="2014-07" db="EMBL/GenBank/DDBJ databases">
        <title>A systematic study of Ichneumonosoma Meijere, Pelmatops Enderlein, Pseudopelmatops Shiraki and Soita Walker (Diptera: Tephritidae).</title>
        <authorList>
            <person name="Chen X.-L."/>
            <person name="Norrbom A."/>
            <person name="Zhu C.-D."/>
        </authorList>
    </citation>
    <scope>NUCLEOTIDE SEQUENCE</scope>
</reference>
<evidence type="ECO:0000256" key="14">
    <source>
        <dbReference type="PIRSR" id="PIRSR602403-1"/>
    </source>
</evidence>
<evidence type="ECO:0000256" key="6">
    <source>
        <dbReference type="ARBA" id="ARBA00022617"/>
    </source>
</evidence>
<evidence type="ECO:0000256" key="2">
    <source>
        <dbReference type="ARBA" id="ARBA00003690"/>
    </source>
</evidence>
<keyword evidence="13" id="KW-0472">Membrane</keyword>
<evidence type="ECO:0000256" key="4">
    <source>
        <dbReference type="ARBA" id="ARBA00004406"/>
    </source>
</evidence>
<comment type="subcellular location">
    <subcellularLocation>
        <location evidence="4">Endoplasmic reticulum membrane</location>
        <topology evidence="4">Peripheral membrane protein</topology>
    </subcellularLocation>
    <subcellularLocation>
        <location evidence="3">Microsome membrane</location>
        <topology evidence="3">Peripheral membrane protein</topology>
    </subcellularLocation>
</comment>
<dbReference type="OrthoDB" id="1470350at2759"/>
<dbReference type="Gene3D" id="1.10.630.10">
    <property type="entry name" value="Cytochrome P450"/>
    <property type="match status" value="1"/>
</dbReference>
<evidence type="ECO:0000256" key="13">
    <source>
        <dbReference type="ARBA" id="ARBA00023136"/>
    </source>
</evidence>
<dbReference type="GO" id="GO:0016705">
    <property type="term" value="F:oxidoreductase activity, acting on paired donors, with incorporation or reduction of molecular oxygen"/>
    <property type="evidence" value="ECO:0007669"/>
    <property type="project" value="InterPro"/>
</dbReference>
<keyword evidence="10 15" id="KW-0560">Oxidoreductase</keyword>
<dbReference type="InterPro" id="IPR017972">
    <property type="entry name" value="Cyt_P450_CS"/>
</dbReference>
<keyword evidence="12 15" id="KW-0503">Monooxygenase</keyword>
<accession>A0A0K0LBB6</accession>
<keyword evidence="8" id="KW-0256">Endoplasmic reticulum</keyword>
<dbReference type="PANTHER" id="PTHR24291:SF189">
    <property type="entry name" value="CYTOCHROME P450 4C3-RELATED"/>
    <property type="match status" value="1"/>
</dbReference>
<evidence type="ECO:0000256" key="8">
    <source>
        <dbReference type="ARBA" id="ARBA00022824"/>
    </source>
</evidence>
<feature type="binding site" description="axial binding residue" evidence="14">
    <location>
        <position position="458"/>
    </location>
    <ligand>
        <name>heme</name>
        <dbReference type="ChEBI" id="CHEBI:30413"/>
    </ligand>
    <ligandPart>
        <name>Fe</name>
        <dbReference type="ChEBI" id="CHEBI:18248"/>
    </ligandPart>
</feature>
<dbReference type="PANTHER" id="PTHR24291">
    <property type="entry name" value="CYTOCHROME P450 FAMILY 4"/>
    <property type="match status" value="1"/>
</dbReference>